<reference evidence="2" key="1">
    <citation type="submission" date="2023-06" db="EMBL/GenBank/DDBJ databases">
        <authorList>
            <person name="Kurt Z."/>
        </authorList>
    </citation>
    <scope>NUCLEOTIDE SEQUENCE</scope>
</reference>
<evidence type="ECO:0000313" key="4">
    <source>
        <dbReference type="Proteomes" id="UP001642409"/>
    </source>
</evidence>
<comment type="caution">
    <text evidence="2">The sequence shown here is derived from an EMBL/GenBank/DDBJ whole genome shotgun (WGS) entry which is preliminary data.</text>
</comment>
<dbReference type="EMBL" id="CATOUU010000105">
    <property type="protein sequence ID" value="CAI9916455.1"/>
    <property type="molecule type" value="Genomic_DNA"/>
</dbReference>
<feature type="signal peptide" evidence="1">
    <location>
        <begin position="1"/>
        <end position="21"/>
    </location>
</feature>
<evidence type="ECO:0000313" key="2">
    <source>
        <dbReference type="EMBL" id="CAI9916455.1"/>
    </source>
</evidence>
<evidence type="ECO:0000256" key="1">
    <source>
        <dbReference type="SAM" id="SignalP"/>
    </source>
</evidence>
<gene>
    <name evidence="2" type="ORF">HINF_LOCUS4100</name>
    <name evidence="3" type="ORF">HINF_LOCUS61402</name>
</gene>
<keyword evidence="4" id="KW-1185">Reference proteome</keyword>
<evidence type="ECO:0000313" key="3">
    <source>
        <dbReference type="EMBL" id="CAL6082766.1"/>
    </source>
</evidence>
<proteinExistence type="predicted"/>
<name>A0AA86NBX7_9EUKA</name>
<dbReference type="AlphaFoldDB" id="A0AA86NBX7"/>
<protein>
    <recommendedName>
        <fullName evidence="5">Transmembrane protein</fullName>
    </recommendedName>
</protein>
<organism evidence="2">
    <name type="scientific">Hexamita inflata</name>
    <dbReference type="NCBI Taxonomy" id="28002"/>
    <lineage>
        <taxon>Eukaryota</taxon>
        <taxon>Metamonada</taxon>
        <taxon>Diplomonadida</taxon>
        <taxon>Hexamitidae</taxon>
        <taxon>Hexamitinae</taxon>
        <taxon>Hexamita</taxon>
    </lineage>
</organism>
<dbReference type="EMBL" id="CAXDID020000367">
    <property type="protein sequence ID" value="CAL6082766.1"/>
    <property type="molecule type" value="Genomic_DNA"/>
</dbReference>
<sequence>MIKNLFQTSILFLQVLQRMHTQYVYYSAPSTKSASNPCSNKLFVDNTAVCYCFRGESVVQHQGQINFQMDIPFFGVIFTGGKQFRNINLNLNVASDPNLQGFAIQHISSQAVFIECQFKVNVNDSIMQSSLVSGKGDLKIFNCQLEFNSTSLLTAGLIHTAMALSIKDSSLLVDIDGDQIGVIALYAYGAIEVVRVNLLGAVHSLTSQLVHSCFNNPSITVINTTNNLNVVSICLYGAFRQTGSIELNQPELICETSFSIQHLDSLIVSAQSTTQSASTMAGDTVFNNQIFFDTTIFFANGFTTGSATAFSLFGTQVTQFYKLKIDSSSPIQLNCYGSLLSISTGLYFNMISINIQVQTNSSFNFLQNLANTATNIKIQNIKINSIFTGTASGQFSIVQTARGILSIKFYQVTGQYTSSIYSSFGPLISLSSAIIDIKYCKINPSNIAVGNQSSFVFGNVMGKVFIARIIIIYGQSSNLKQLTAITTTLANRFQYGGVVFQLQPQSNATIVNITLLLYINHNTEFIQNSGSIVSFNSPTSTLQLRSICIQMKFQSQNIDTFGCLGQITTTVSVENLNYDVDFVNEFIRYKIGLVGVAQGLLISGKFKNIKIKQNMVDIANNGIQDYSALIIAYSMSTNLITFQNILVLQAQINTMSNGGVILGCSQGGTIEISDVVINNTEINCQLQSGLIIGRAITQSNVSISNFAINSSSVMQWDDSAEYLAGVVSVIENSQISIQNGAVNDLGIEKNNNYASAIISKSQSSNCSLQNITINGSTVNGSENIGAVLTDLLTSNLSVQNIYITNCLFNGTTGVGVLGLVNNSNISITNGLIYLTDFTSEQIVGAIANANTSTINIVQFNMSNTSIESQNGYGGFIGGILLNCTIIGTQITVSSSEITQANLNFRAFSGMCAGALQQSKITISSSSFSVTSALDDRTFTLFGQTQKGSINTLIISITGVTFTPLVLKHCIGACINNIGFEMPIICNIEDQNGLVQYFDDQNICQTGNTIT</sequence>
<feature type="chain" id="PRO_5041703019" description="Transmembrane protein" evidence="1">
    <location>
        <begin position="22"/>
        <end position="1010"/>
    </location>
</feature>
<accession>A0AA86NBX7</accession>
<evidence type="ECO:0008006" key="5">
    <source>
        <dbReference type="Google" id="ProtNLM"/>
    </source>
</evidence>
<reference evidence="3 4" key="2">
    <citation type="submission" date="2024-07" db="EMBL/GenBank/DDBJ databases">
        <authorList>
            <person name="Akdeniz Z."/>
        </authorList>
    </citation>
    <scope>NUCLEOTIDE SEQUENCE [LARGE SCALE GENOMIC DNA]</scope>
</reference>
<dbReference type="Proteomes" id="UP001642409">
    <property type="component" value="Unassembled WGS sequence"/>
</dbReference>
<keyword evidence="1" id="KW-0732">Signal</keyword>